<feature type="transmembrane region" description="Helical" evidence="1">
    <location>
        <begin position="318"/>
        <end position="340"/>
    </location>
</feature>
<sequence length="1013" mass="114521">MSQTSSDTAVALSQAKSLDAVLTDVKEDVQEPELVGNPSAAHVEDQTPVVLERPDGKAVVALKKPNFDRDTSYLDGIRGIAMIMVFNTHFAFATWQNTHPLVIQTGTPVDILKSEIGLILFFMLSGRLNVTSYFRRMASGTPINWISLPDSIFRRSLRLAWLPILAFVLQTAECASDGFLGDMAAQKILQTDGGLGYPRWCAVVKNPQGEGGLRTFTTLGMIVKGIARLFTSWDHDTQLAETSMLWSLPTQLWGMLYVMMLMPILAHMTPVRRFCLYALLVVPLGYVRSAYLPFLMGTISADLKATGLIRKLQDKSRFAYVTSEVLMVAIFLIFLCYNKIQYSILYAIDPITYWDGAIGSKNTSSNDFGTNPVVILRAFLLLLWIEMSPAIQWLVGNFAFKWLGRNAFGFYVSQMSIIYLIIPPIITYYYNQGELYWKGIVNCWLAAFALNCAFGLILTRCVDKPMGKLGPWLLKTSREQGTLGVLLAAGHKCYSAIFKGIPWLLTKGIPGYFLAKATSVRSLGGAIRHWHSPAPIVPPPSHPLDHGLEQSQLHSTLFDADISDEEQAVRTRKLLLFWSWMAPINFAIIPGFGLIWGFLNPWHKYITTDAASFSSLWRVLWLLALPYCLITLIGYGTPDVTRTPENMKKKPVEREWLHNLYIVSVTRGSNEEATRRAHAKLKKLEKYHPAVRVMVLTDEPYAYPDLDNLVCPKAYSSPKGLAKHKARALDYFRTTMKLTSYDYVLHMDEESTMDAESLRGCFDFIRYTTHHMGQGIIIYNGHRYFEGVKGWLFGIADSIRVGDDLARFSLQGNIVHRPIFGIHGSFLMLNGDAENKVGWDFGSLAEDFEFSQAAWKQGFTLGRIHGVVREQSPEGFVDFMKQRRRWYMGIRQIEGIYYLPALAIKLWTAGIFCLAATVLNVLFSLLLSWSGDSPWWIYVTSCFCFGAFIWLYFGGLIFEELDYGYHWTQWWQIPLHLVCLIFIQPCMSLFEASAVIWALSTEDGEVGFQVVKK</sequence>
<evidence type="ECO:0000313" key="5">
    <source>
        <dbReference type="Proteomes" id="UP000245942"/>
    </source>
</evidence>
<dbReference type="GO" id="GO:0005737">
    <property type="term" value="C:cytoplasm"/>
    <property type="evidence" value="ECO:0007669"/>
    <property type="project" value="TreeGrafter"/>
</dbReference>
<dbReference type="OrthoDB" id="5819582at2759"/>
<evidence type="ECO:0000256" key="1">
    <source>
        <dbReference type="SAM" id="Phobius"/>
    </source>
</evidence>
<keyword evidence="1" id="KW-0812">Transmembrane</keyword>
<dbReference type="STRING" id="1684307.A0A316U1B3"/>
<feature type="transmembrane region" description="Helical" evidence="1">
    <location>
        <begin position="906"/>
        <end position="929"/>
    </location>
</feature>
<dbReference type="InterPro" id="IPR029044">
    <property type="entry name" value="Nucleotide-diphossugar_trans"/>
</dbReference>
<gene>
    <name evidence="4" type="ORF">BCV69DRAFT_274087</name>
</gene>
<dbReference type="PANTHER" id="PTHR16779">
    <property type="entry name" value="BETA-1,4-MANNOSYLTRANSFERASE EGH"/>
    <property type="match status" value="1"/>
</dbReference>
<feature type="transmembrane region" description="Helical" evidence="1">
    <location>
        <begin position="436"/>
        <end position="458"/>
    </location>
</feature>
<dbReference type="SUPFAM" id="SSF53448">
    <property type="entry name" value="Nucleotide-diphospho-sugar transferases"/>
    <property type="match status" value="1"/>
</dbReference>
<dbReference type="GO" id="GO:0016747">
    <property type="term" value="F:acyltransferase activity, transferring groups other than amino-acyl groups"/>
    <property type="evidence" value="ECO:0007669"/>
    <property type="project" value="InterPro"/>
</dbReference>
<name>A0A316U1B3_9BASI</name>
<dbReference type="Proteomes" id="UP000245942">
    <property type="component" value="Unassembled WGS sequence"/>
</dbReference>
<feature type="transmembrane region" description="Helical" evidence="1">
    <location>
        <begin position="970"/>
        <end position="990"/>
    </location>
</feature>
<evidence type="ECO:0000313" key="4">
    <source>
        <dbReference type="EMBL" id="PWN18253.1"/>
    </source>
</evidence>
<feature type="transmembrane region" description="Helical" evidence="1">
    <location>
        <begin position="935"/>
        <end position="958"/>
    </location>
</feature>
<keyword evidence="1" id="KW-0472">Membrane</keyword>
<dbReference type="Pfam" id="PF13632">
    <property type="entry name" value="Glyco_trans_2_3"/>
    <property type="match status" value="1"/>
</dbReference>
<feature type="domain" description="Glycosyltransferase 2-like" evidence="3">
    <location>
        <begin position="743"/>
        <end position="950"/>
    </location>
</feature>
<feature type="transmembrane region" description="Helical" evidence="1">
    <location>
        <begin position="408"/>
        <end position="430"/>
    </location>
</feature>
<dbReference type="GeneID" id="37012763"/>
<feature type="transmembrane region" description="Helical" evidence="1">
    <location>
        <begin position="575"/>
        <end position="599"/>
    </location>
</feature>
<dbReference type="AlphaFoldDB" id="A0A316U1B3"/>
<feature type="transmembrane region" description="Helical" evidence="1">
    <location>
        <begin position="252"/>
        <end position="270"/>
    </location>
</feature>
<evidence type="ECO:0000259" key="2">
    <source>
        <dbReference type="Pfam" id="PF01757"/>
    </source>
</evidence>
<feature type="transmembrane region" description="Helical" evidence="1">
    <location>
        <begin position="374"/>
        <end position="396"/>
    </location>
</feature>
<keyword evidence="5" id="KW-1185">Reference proteome</keyword>
<organism evidence="4 5">
    <name type="scientific">Pseudomicrostroma glucosiphilum</name>
    <dbReference type="NCBI Taxonomy" id="1684307"/>
    <lineage>
        <taxon>Eukaryota</taxon>
        <taxon>Fungi</taxon>
        <taxon>Dikarya</taxon>
        <taxon>Basidiomycota</taxon>
        <taxon>Ustilaginomycotina</taxon>
        <taxon>Exobasidiomycetes</taxon>
        <taxon>Microstromatales</taxon>
        <taxon>Microstromatales incertae sedis</taxon>
        <taxon>Pseudomicrostroma</taxon>
    </lineage>
</organism>
<dbReference type="RefSeq" id="XP_025345413.1">
    <property type="nucleotide sequence ID" value="XM_025491029.1"/>
</dbReference>
<feature type="domain" description="Acyltransferase 3" evidence="2">
    <location>
        <begin position="73"/>
        <end position="449"/>
    </location>
</feature>
<dbReference type="InterPro" id="IPR001173">
    <property type="entry name" value="Glyco_trans_2-like"/>
</dbReference>
<evidence type="ECO:0000259" key="3">
    <source>
        <dbReference type="Pfam" id="PF13632"/>
    </source>
</evidence>
<reference evidence="4 5" key="1">
    <citation type="journal article" date="2018" name="Mol. Biol. Evol.">
        <title>Broad Genomic Sampling Reveals a Smut Pathogenic Ancestry of the Fungal Clade Ustilaginomycotina.</title>
        <authorList>
            <person name="Kijpornyongpan T."/>
            <person name="Mondo S.J."/>
            <person name="Barry K."/>
            <person name="Sandor L."/>
            <person name="Lee J."/>
            <person name="Lipzen A."/>
            <person name="Pangilinan J."/>
            <person name="LaButti K."/>
            <person name="Hainaut M."/>
            <person name="Henrissat B."/>
            <person name="Grigoriev I.V."/>
            <person name="Spatafora J.W."/>
            <person name="Aime M.C."/>
        </authorList>
    </citation>
    <scope>NUCLEOTIDE SEQUENCE [LARGE SCALE GENOMIC DNA]</scope>
    <source>
        <strain evidence="4 5">MCA 4718</strain>
    </source>
</reference>
<dbReference type="InterPro" id="IPR027389">
    <property type="entry name" value="B_mannosylTrfase_Bre-3/Egh"/>
</dbReference>
<dbReference type="InterPro" id="IPR002656">
    <property type="entry name" value="Acyl_transf_3_dom"/>
</dbReference>
<keyword evidence="1" id="KW-1133">Transmembrane helix</keyword>
<dbReference type="PANTHER" id="PTHR16779:SF1">
    <property type="entry name" value="BETA-1,4-MANNOSYLTRANSFERASE EGH"/>
    <property type="match status" value="1"/>
</dbReference>
<proteinExistence type="predicted"/>
<dbReference type="GO" id="GO:0019187">
    <property type="term" value="F:beta-1,4-mannosyltransferase activity"/>
    <property type="evidence" value="ECO:0007669"/>
    <property type="project" value="InterPro"/>
</dbReference>
<accession>A0A316U1B3</accession>
<dbReference type="EMBL" id="KZ819337">
    <property type="protein sequence ID" value="PWN18253.1"/>
    <property type="molecule type" value="Genomic_DNA"/>
</dbReference>
<feature type="transmembrane region" description="Helical" evidence="1">
    <location>
        <begin position="276"/>
        <end position="297"/>
    </location>
</feature>
<protein>
    <recommendedName>
        <fullName evidence="6">Glycosyltransferase 2-like domain-containing protein</fullName>
    </recommendedName>
</protein>
<feature type="transmembrane region" description="Helical" evidence="1">
    <location>
        <begin position="619"/>
        <end position="638"/>
    </location>
</feature>
<dbReference type="Pfam" id="PF01757">
    <property type="entry name" value="Acyl_transf_3"/>
    <property type="match status" value="1"/>
</dbReference>
<evidence type="ECO:0008006" key="6">
    <source>
        <dbReference type="Google" id="ProtNLM"/>
    </source>
</evidence>